<dbReference type="EMBL" id="MU118026">
    <property type="protein sequence ID" value="KAF9647790.1"/>
    <property type="molecule type" value="Genomic_DNA"/>
</dbReference>
<evidence type="ECO:0000313" key="2">
    <source>
        <dbReference type="Proteomes" id="UP000886501"/>
    </source>
</evidence>
<evidence type="ECO:0000313" key="1">
    <source>
        <dbReference type="EMBL" id="KAF9647790.1"/>
    </source>
</evidence>
<keyword evidence="2" id="KW-1185">Reference proteome</keyword>
<proteinExistence type="predicted"/>
<name>A0ACB6ZED6_THEGA</name>
<reference evidence="1" key="2">
    <citation type="journal article" date="2020" name="Nat. Commun.">
        <title>Large-scale genome sequencing of mycorrhizal fungi provides insights into the early evolution of symbiotic traits.</title>
        <authorList>
            <person name="Miyauchi S."/>
            <person name="Kiss E."/>
            <person name="Kuo A."/>
            <person name="Drula E."/>
            <person name="Kohler A."/>
            <person name="Sanchez-Garcia M."/>
            <person name="Morin E."/>
            <person name="Andreopoulos B."/>
            <person name="Barry K.W."/>
            <person name="Bonito G."/>
            <person name="Buee M."/>
            <person name="Carver A."/>
            <person name="Chen C."/>
            <person name="Cichocki N."/>
            <person name="Clum A."/>
            <person name="Culley D."/>
            <person name="Crous P.W."/>
            <person name="Fauchery L."/>
            <person name="Girlanda M."/>
            <person name="Hayes R.D."/>
            <person name="Keri Z."/>
            <person name="LaButti K."/>
            <person name="Lipzen A."/>
            <person name="Lombard V."/>
            <person name="Magnuson J."/>
            <person name="Maillard F."/>
            <person name="Murat C."/>
            <person name="Nolan M."/>
            <person name="Ohm R.A."/>
            <person name="Pangilinan J."/>
            <person name="Pereira M.F."/>
            <person name="Perotto S."/>
            <person name="Peter M."/>
            <person name="Pfister S."/>
            <person name="Riley R."/>
            <person name="Sitrit Y."/>
            <person name="Stielow J.B."/>
            <person name="Szollosi G."/>
            <person name="Zifcakova L."/>
            <person name="Stursova M."/>
            <person name="Spatafora J.W."/>
            <person name="Tedersoo L."/>
            <person name="Vaario L.M."/>
            <person name="Yamada A."/>
            <person name="Yan M."/>
            <person name="Wang P."/>
            <person name="Xu J."/>
            <person name="Bruns T."/>
            <person name="Baldrian P."/>
            <person name="Vilgalys R."/>
            <person name="Dunand C."/>
            <person name="Henrissat B."/>
            <person name="Grigoriev I.V."/>
            <person name="Hibbett D."/>
            <person name="Nagy L.G."/>
            <person name="Martin F.M."/>
        </authorList>
    </citation>
    <scope>NUCLEOTIDE SEQUENCE</scope>
    <source>
        <strain evidence="1">P2</strain>
    </source>
</reference>
<reference evidence="1" key="1">
    <citation type="submission" date="2019-10" db="EMBL/GenBank/DDBJ databases">
        <authorList>
            <consortium name="DOE Joint Genome Institute"/>
            <person name="Kuo A."/>
            <person name="Miyauchi S."/>
            <person name="Kiss E."/>
            <person name="Drula E."/>
            <person name="Kohler A."/>
            <person name="Sanchez-Garcia M."/>
            <person name="Andreopoulos B."/>
            <person name="Barry K.W."/>
            <person name="Bonito G."/>
            <person name="Buee M."/>
            <person name="Carver A."/>
            <person name="Chen C."/>
            <person name="Cichocki N."/>
            <person name="Clum A."/>
            <person name="Culley D."/>
            <person name="Crous P.W."/>
            <person name="Fauchery L."/>
            <person name="Girlanda M."/>
            <person name="Hayes R."/>
            <person name="Keri Z."/>
            <person name="Labutti K."/>
            <person name="Lipzen A."/>
            <person name="Lombard V."/>
            <person name="Magnuson J."/>
            <person name="Maillard F."/>
            <person name="Morin E."/>
            <person name="Murat C."/>
            <person name="Nolan M."/>
            <person name="Ohm R."/>
            <person name="Pangilinan J."/>
            <person name="Pereira M."/>
            <person name="Perotto S."/>
            <person name="Peter M."/>
            <person name="Riley R."/>
            <person name="Sitrit Y."/>
            <person name="Stielow B."/>
            <person name="Szollosi G."/>
            <person name="Zifcakova L."/>
            <person name="Stursova M."/>
            <person name="Spatafora J.W."/>
            <person name="Tedersoo L."/>
            <person name="Vaario L.-M."/>
            <person name="Yamada A."/>
            <person name="Yan M."/>
            <person name="Wang P."/>
            <person name="Xu J."/>
            <person name="Bruns T."/>
            <person name="Baldrian P."/>
            <person name="Vilgalys R."/>
            <person name="Henrissat B."/>
            <person name="Grigoriev I.V."/>
            <person name="Hibbett D."/>
            <person name="Nagy L.G."/>
            <person name="Martin F.M."/>
        </authorList>
    </citation>
    <scope>NUCLEOTIDE SEQUENCE</scope>
    <source>
        <strain evidence="1">P2</strain>
    </source>
</reference>
<dbReference type="Proteomes" id="UP000886501">
    <property type="component" value="Unassembled WGS sequence"/>
</dbReference>
<protein>
    <submittedName>
        <fullName evidence="1">Uncharacterized protein</fullName>
    </submittedName>
</protein>
<organism evidence="1 2">
    <name type="scientific">Thelephora ganbajun</name>
    <name type="common">Ganba fungus</name>
    <dbReference type="NCBI Taxonomy" id="370292"/>
    <lineage>
        <taxon>Eukaryota</taxon>
        <taxon>Fungi</taxon>
        <taxon>Dikarya</taxon>
        <taxon>Basidiomycota</taxon>
        <taxon>Agaricomycotina</taxon>
        <taxon>Agaricomycetes</taxon>
        <taxon>Thelephorales</taxon>
        <taxon>Thelephoraceae</taxon>
        <taxon>Thelephora</taxon>
    </lineage>
</organism>
<sequence>MPPLVFCTCRSHCSQYDAERGTYTGGQLVSRATRYQHRKDDIRSKDLGNFATEVASAILDEGSHLGLSRGLGDLSTLSSLATEILSQELLTIEREVHGRITWAPTDWALVFAIDPVPDQDFEDPLSVPSYIPNSGLHALRLSHQRNLAFIENENRLFEVVLHLNSLTNHPEQREALTDVAITGLQTMMYHKRREWDRQRNETTAIENGFAVVHTGLTTQSLVKLSFVDVRTEEYLEDRIPREPTIVVAMLTVLLMHLVFHLSRRATMVMLAGMRCMLSSLGANRELIDQLPNDPRSVLNRFNLDPRCSSFLQCPVCYALYPYSGTITSVTGGINRCPYKSTPSSPPCNTPLWEERRSGGSTFLAPRRKYIHQSLKEWVGRLLARPGIPELFREPCNRPPTTVMGDIWDAPVLRNFKDVDGRSFFRDRGNEIRLAFSLNADGFNPFHMIEAKQSVSCTAIYMAVLNFPEHLRFLFRNMYLAGVIPGPGKPSLDQINHALSLVVAELLEFWRGVYYTVIFASPSGCLTKGAMIPLICDMLSARQLTGLSSATSTLFCTFCLLTIQDIENLDKSTWPARDLVAQIEHAKLWRDSSSEADRDACFKAHGVHWSVLLDLPYWNPILFSVIDSMHAAHLGLFHSHCRKVWRIDVSADGGEGMAIQPAKDVPRPSDRTLSRWLAIIRDSPDTTALRRSLMGSDGCPKDVLWHICVDNKIRSAGGRRQLVDNIIGWRNRAETTPIELPACAASSSQTPDNSDFESIASESSLDASSLQFREKEKIDKTNKLFIEHKIGKSTLKRLKVAILQTMCRSRSLDDGGTREALAMRLINWRESNIPRPREPEPGTETREVLGRDVLEAVWDDMTRTELPSWMSPAPRNWGTAARGKLTADQWKVIATVHLPITLIRLWGTKEGRHLLLLCNFMDLSAAVQLASQRIITQKHIDDYERLILRYLQGMKVMFKDTPLQPIHHVSLHAGEFLKLFGPTHPVRTPGFERFNERLGSQNTNMKSGDLEATFTMTACRAANLEWMMHSENASDHIRPLLDAFLRVSNEDHRGTRLADENHFPPQKPPQNATLEPHIYKLFLTLISGVPSLTRSNLLAPITPNVLELEKVSISGVIYAREKSLPRDSNIIFRRPGGSSDRVGRIKQIFRSEHVVSEVTLLVVAQYRLVSDPTVQGTYRRFGFAGGYLCDPGEDGRRYVIRSTDVICHFARTVLVWGGETLMHALPLNSKMIDYQVPMDYTIPEF</sequence>
<gene>
    <name evidence="1" type="ORF">BDM02DRAFT_3187692</name>
</gene>
<accession>A0ACB6ZED6</accession>
<comment type="caution">
    <text evidence="1">The sequence shown here is derived from an EMBL/GenBank/DDBJ whole genome shotgun (WGS) entry which is preliminary data.</text>
</comment>